<evidence type="ECO:0000256" key="4">
    <source>
        <dbReference type="ARBA" id="ARBA00038388"/>
    </source>
</evidence>
<dbReference type="GO" id="GO:0022857">
    <property type="term" value="F:transmembrane transporter activity"/>
    <property type="evidence" value="ECO:0007669"/>
    <property type="project" value="UniProtKB-ARBA"/>
</dbReference>
<gene>
    <name evidence="6" type="ORF">LEP1GSC202_2529</name>
</gene>
<proteinExistence type="inferred from homology"/>
<evidence type="ECO:0000313" key="7">
    <source>
        <dbReference type="Proteomes" id="UP000013996"/>
    </source>
</evidence>
<reference evidence="6 7" key="1">
    <citation type="submission" date="2013-04" db="EMBL/GenBank/DDBJ databases">
        <authorList>
            <person name="Harkins D.M."/>
            <person name="Durkin A.S."/>
            <person name="Brinkac L.M."/>
            <person name="Haft D.H."/>
            <person name="Selengut J.D."/>
            <person name="Sanka R."/>
            <person name="DePew J."/>
            <person name="Purushe J."/>
            <person name="Hartskeerl R.A."/>
            <person name="Ahmed A."/>
            <person name="van der Linden H."/>
            <person name="Goris M.G.A."/>
            <person name="Vinetz J.M."/>
            <person name="Sutton G.G."/>
            <person name="Nierman W.C."/>
            <person name="Fouts D.E."/>
        </authorList>
    </citation>
    <scope>NUCLEOTIDE SEQUENCE [LARGE SCALE GENOMIC DNA]</scope>
    <source>
        <strain evidence="6 7">Sao Paulo</strain>
    </source>
</reference>
<name>A0A5E8H7L0_9LEPT</name>
<evidence type="ECO:0000256" key="2">
    <source>
        <dbReference type="ARBA" id="ARBA00022741"/>
    </source>
</evidence>
<dbReference type="InterPro" id="IPR003439">
    <property type="entry name" value="ABC_transporter-like_ATP-bd"/>
</dbReference>
<dbReference type="STRING" id="1249483.LEP1GSC202_2529"/>
<protein>
    <submittedName>
        <fullName evidence="6">ABC transporter, ATP-binding protein</fullName>
    </submittedName>
</protein>
<dbReference type="GO" id="GO:0016887">
    <property type="term" value="F:ATP hydrolysis activity"/>
    <property type="evidence" value="ECO:0007669"/>
    <property type="project" value="InterPro"/>
</dbReference>
<dbReference type="EMBL" id="AOGX02000044">
    <property type="protein sequence ID" value="EOQ87149.1"/>
    <property type="molecule type" value="Genomic_DNA"/>
</dbReference>
<comment type="caution">
    <text evidence="6">The sequence shown here is derived from an EMBL/GenBank/DDBJ whole genome shotgun (WGS) entry which is preliminary data.</text>
</comment>
<dbReference type="RefSeq" id="WP_015679122.1">
    <property type="nucleotide sequence ID" value="NZ_AOGX02000044.1"/>
</dbReference>
<dbReference type="PROSITE" id="PS00211">
    <property type="entry name" value="ABC_TRANSPORTER_1"/>
    <property type="match status" value="1"/>
</dbReference>
<comment type="similarity">
    <text evidence="4">Belongs to the ABC transporter superfamily. Macrolide exporter (TC 3.A.1.122) family.</text>
</comment>
<dbReference type="InterPro" id="IPR017911">
    <property type="entry name" value="MacB-like_ATP-bd"/>
</dbReference>
<dbReference type="SUPFAM" id="SSF52540">
    <property type="entry name" value="P-loop containing nucleoside triphosphate hydrolases"/>
    <property type="match status" value="1"/>
</dbReference>
<dbReference type="SMART" id="SM00382">
    <property type="entry name" value="AAA"/>
    <property type="match status" value="1"/>
</dbReference>
<keyword evidence="2" id="KW-0547">Nucleotide-binding</keyword>
<dbReference type="OrthoDB" id="9805538at2"/>
<dbReference type="AlphaFoldDB" id="A0A5E8H7L0"/>
<dbReference type="InterPro" id="IPR003593">
    <property type="entry name" value="AAA+_ATPase"/>
</dbReference>
<evidence type="ECO:0000256" key="1">
    <source>
        <dbReference type="ARBA" id="ARBA00022448"/>
    </source>
</evidence>
<dbReference type="Gene3D" id="3.40.50.300">
    <property type="entry name" value="P-loop containing nucleotide triphosphate hydrolases"/>
    <property type="match status" value="1"/>
</dbReference>
<dbReference type="Pfam" id="PF00005">
    <property type="entry name" value="ABC_tran"/>
    <property type="match status" value="1"/>
</dbReference>
<accession>A0A5E8H7L0</accession>
<dbReference type="GO" id="GO:0005524">
    <property type="term" value="F:ATP binding"/>
    <property type="evidence" value="ECO:0007669"/>
    <property type="project" value="UniProtKB-KW"/>
</dbReference>
<dbReference type="PROSITE" id="PS50893">
    <property type="entry name" value="ABC_TRANSPORTER_2"/>
    <property type="match status" value="1"/>
</dbReference>
<organism evidence="6 7">
    <name type="scientific">Leptospira yanagawae serovar Saopaulo str. Sao Paulo = ATCC 700523</name>
    <dbReference type="NCBI Taxonomy" id="1249483"/>
    <lineage>
        <taxon>Bacteria</taxon>
        <taxon>Pseudomonadati</taxon>
        <taxon>Spirochaetota</taxon>
        <taxon>Spirochaetia</taxon>
        <taxon>Leptospirales</taxon>
        <taxon>Leptospiraceae</taxon>
        <taxon>Leptospira</taxon>
    </lineage>
</organism>
<evidence type="ECO:0000256" key="3">
    <source>
        <dbReference type="ARBA" id="ARBA00022840"/>
    </source>
</evidence>
<evidence type="ECO:0000259" key="5">
    <source>
        <dbReference type="PROSITE" id="PS50893"/>
    </source>
</evidence>
<dbReference type="Proteomes" id="UP000013996">
    <property type="component" value="Unassembled WGS sequence"/>
</dbReference>
<dbReference type="CDD" id="cd03255">
    <property type="entry name" value="ABC_MJ0796_LolCDE_FtsE"/>
    <property type="match status" value="1"/>
</dbReference>
<keyword evidence="1" id="KW-0813">Transport</keyword>
<keyword evidence="3 6" id="KW-0067">ATP-binding</keyword>
<sequence>MDQEKKYSEPILAIDVKNLRKSFFQENLTLPILNGISFQVPEKKMVTLMGPSGSGKSTLLNVLSSVERPTEGSVKIFGEELVGASETKLTQYRRNQIGIVFQFFHLFPYLSAIENVSLPLLIAGKNRKLAEQKASEILDLVGLGHRYHFSPKEMSGGEKQRVSIARAMIHEPKIIFADEPTGNLDSKSSNLIMEIFKTCASKLGITIFLVTHNEEIGSSGDVNYRMLDGQIIQK</sequence>
<dbReference type="InterPro" id="IPR027417">
    <property type="entry name" value="P-loop_NTPase"/>
</dbReference>
<dbReference type="GO" id="GO:0098796">
    <property type="term" value="C:membrane protein complex"/>
    <property type="evidence" value="ECO:0007669"/>
    <property type="project" value="UniProtKB-ARBA"/>
</dbReference>
<dbReference type="PANTHER" id="PTHR42798:SF7">
    <property type="entry name" value="ALPHA-D-RIBOSE 1-METHYLPHOSPHONATE 5-TRIPHOSPHATE SYNTHASE SUBUNIT PHNL"/>
    <property type="match status" value="1"/>
</dbReference>
<feature type="domain" description="ABC transporter" evidence="5">
    <location>
        <begin position="14"/>
        <end position="234"/>
    </location>
</feature>
<dbReference type="PANTHER" id="PTHR42798">
    <property type="entry name" value="LIPOPROTEIN-RELEASING SYSTEM ATP-BINDING PROTEIN LOLD"/>
    <property type="match status" value="1"/>
</dbReference>
<evidence type="ECO:0000313" key="6">
    <source>
        <dbReference type="EMBL" id="EOQ87149.1"/>
    </source>
</evidence>
<dbReference type="InterPro" id="IPR017871">
    <property type="entry name" value="ABC_transporter-like_CS"/>
</dbReference>
<dbReference type="FunFam" id="3.40.50.300:FF:000032">
    <property type="entry name" value="Export ABC transporter ATP-binding protein"/>
    <property type="match status" value="1"/>
</dbReference>